<dbReference type="FunFam" id="3.20.20.70:FF:000044">
    <property type="entry name" value="Deoxyribose-phosphate aldolase"/>
    <property type="match status" value="1"/>
</dbReference>
<dbReference type="HAMAP" id="MF_00114">
    <property type="entry name" value="DeoC_type1"/>
    <property type="match status" value="1"/>
</dbReference>
<evidence type="ECO:0000256" key="7">
    <source>
        <dbReference type="HAMAP-Rule" id="MF_00114"/>
    </source>
</evidence>
<evidence type="ECO:0000256" key="2">
    <source>
        <dbReference type="ARBA" id="ARBA00022490"/>
    </source>
</evidence>
<comment type="subcellular location">
    <subcellularLocation>
        <location evidence="7">Cytoplasm</location>
    </subcellularLocation>
</comment>
<dbReference type="AlphaFoldDB" id="A0A7M2WQQ9"/>
<comment type="similarity">
    <text evidence="1 7">Belongs to the DeoC/FbaB aldolase family. DeoC type 1 subfamily.</text>
</comment>
<dbReference type="InterPro" id="IPR011343">
    <property type="entry name" value="DeoC"/>
</dbReference>
<comment type="function">
    <text evidence="6 7">Catalyzes a reversible aldol reaction between acetaldehyde and D-glyceraldehyde 3-phosphate to generate 2-deoxy-D-ribose 5-phosphate.</text>
</comment>
<sequence length="241" mass="25102">MNPADLASRIDHTVLKPESQFADVDRVIAEAIEHGFCSVCISPVFVAHAREKLRGTGVLVCTVCGFPHGTSKSIAKAIEATGLVKDGADEVDVVAHLPYLATGNLDAARAELIELVRAVRAARRDVVVKVIVESGYLLSLGSDRGEAAIALACRAVRESGCDFIKTSTGFHPTGGATVEAVRLMKKYGEGIRIKAAGGMRDLPSTLKMIEAGADRLGMSASVAVVNELRSGSASPGGAAGY</sequence>
<dbReference type="GO" id="GO:0006018">
    <property type="term" value="P:2-deoxyribose 1-phosphate catabolic process"/>
    <property type="evidence" value="ECO:0007669"/>
    <property type="project" value="UniProtKB-UniRule"/>
</dbReference>
<evidence type="ECO:0000256" key="3">
    <source>
        <dbReference type="ARBA" id="ARBA00023239"/>
    </source>
</evidence>
<dbReference type="UniPathway" id="UPA00002">
    <property type="reaction ID" value="UER00468"/>
</dbReference>
<keyword evidence="2 7" id="KW-0963">Cytoplasm</keyword>
<dbReference type="InterPro" id="IPR002915">
    <property type="entry name" value="DeoC/FbaB/LacD_aldolase"/>
</dbReference>
<keyword evidence="3 7" id="KW-0456">Lyase</keyword>
<dbReference type="GO" id="GO:0004139">
    <property type="term" value="F:deoxyribose-phosphate aldolase activity"/>
    <property type="evidence" value="ECO:0007669"/>
    <property type="project" value="UniProtKB-UniRule"/>
</dbReference>
<feature type="active site" description="Proton donor/acceptor" evidence="7">
    <location>
        <position position="194"/>
    </location>
</feature>
<dbReference type="EC" id="4.1.2.4" evidence="7"/>
<keyword evidence="4 7" id="KW-0704">Schiff base</keyword>
<proteinExistence type="inferred from homology"/>
<dbReference type="CDD" id="cd00959">
    <property type="entry name" value="DeoC"/>
    <property type="match status" value="1"/>
</dbReference>
<dbReference type="PANTHER" id="PTHR10889:SF1">
    <property type="entry name" value="DEOXYRIBOSE-PHOSPHATE ALDOLASE"/>
    <property type="match status" value="1"/>
</dbReference>
<comment type="catalytic activity">
    <reaction evidence="5 7">
        <text>2-deoxy-D-ribose 5-phosphate = D-glyceraldehyde 3-phosphate + acetaldehyde</text>
        <dbReference type="Rhea" id="RHEA:12821"/>
        <dbReference type="ChEBI" id="CHEBI:15343"/>
        <dbReference type="ChEBI" id="CHEBI:59776"/>
        <dbReference type="ChEBI" id="CHEBI:62877"/>
        <dbReference type="EC" id="4.1.2.4"/>
    </reaction>
</comment>
<dbReference type="PANTHER" id="PTHR10889">
    <property type="entry name" value="DEOXYRIBOSE-PHOSPHATE ALDOLASE"/>
    <property type="match status" value="1"/>
</dbReference>
<dbReference type="GO" id="GO:0009264">
    <property type="term" value="P:deoxyribonucleotide catabolic process"/>
    <property type="evidence" value="ECO:0007669"/>
    <property type="project" value="UniProtKB-UniRule"/>
</dbReference>
<evidence type="ECO:0000256" key="4">
    <source>
        <dbReference type="ARBA" id="ARBA00023270"/>
    </source>
</evidence>
<dbReference type="SUPFAM" id="SSF51569">
    <property type="entry name" value="Aldolase"/>
    <property type="match status" value="1"/>
</dbReference>
<evidence type="ECO:0000256" key="6">
    <source>
        <dbReference type="ARBA" id="ARBA00056337"/>
    </source>
</evidence>
<dbReference type="SMART" id="SM01133">
    <property type="entry name" value="DeoC"/>
    <property type="match status" value="1"/>
</dbReference>
<dbReference type="NCBIfam" id="TIGR00126">
    <property type="entry name" value="deoC"/>
    <property type="match status" value="1"/>
</dbReference>
<dbReference type="Pfam" id="PF01791">
    <property type="entry name" value="DeoC"/>
    <property type="match status" value="1"/>
</dbReference>
<gene>
    <name evidence="7 8" type="primary">deoC</name>
    <name evidence="8" type="ORF">IPV69_16120</name>
</gene>
<dbReference type="PIRSF" id="PIRSF001357">
    <property type="entry name" value="DeoC"/>
    <property type="match status" value="1"/>
</dbReference>
<reference evidence="8 9" key="1">
    <citation type="submission" date="2020-10" db="EMBL/GenBank/DDBJ databases">
        <title>Wide distribution of Phycisphaera-like planctomycetes from WD2101 soil group in peatlands and genome analysis of the first cultivated representative.</title>
        <authorList>
            <person name="Dedysh S.N."/>
            <person name="Beletsky A.V."/>
            <person name="Ivanova A."/>
            <person name="Kulichevskaya I.S."/>
            <person name="Suzina N.E."/>
            <person name="Philippov D.A."/>
            <person name="Rakitin A.L."/>
            <person name="Mardanov A.V."/>
            <person name="Ravin N.V."/>
        </authorList>
    </citation>
    <scope>NUCLEOTIDE SEQUENCE [LARGE SCALE GENOMIC DNA]</scope>
    <source>
        <strain evidence="8 9">M1803</strain>
    </source>
</reference>
<dbReference type="GO" id="GO:0005737">
    <property type="term" value="C:cytoplasm"/>
    <property type="evidence" value="ECO:0007669"/>
    <property type="project" value="UniProtKB-SubCell"/>
</dbReference>
<evidence type="ECO:0000313" key="9">
    <source>
        <dbReference type="Proteomes" id="UP000593765"/>
    </source>
</evidence>
<feature type="active site" description="Proton donor/acceptor" evidence="7">
    <location>
        <position position="92"/>
    </location>
</feature>
<dbReference type="EMBL" id="CP063458">
    <property type="protein sequence ID" value="QOV87806.1"/>
    <property type="molecule type" value="Genomic_DNA"/>
</dbReference>
<evidence type="ECO:0000256" key="1">
    <source>
        <dbReference type="ARBA" id="ARBA00010936"/>
    </source>
</evidence>
<dbReference type="KEGG" id="hbs:IPV69_16120"/>
<evidence type="ECO:0000313" key="8">
    <source>
        <dbReference type="EMBL" id="QOV87806.1"/>
    </source>
</evidence>
<dbReference type="Gene3D" id="3.20.20.70">
    <property type="entry name" value="Aldolase class I"/>
    <property type="match status" value="1"/>
</dbReference>
<dbReference type="Proteomes" id="UP000593765">
    <property type="component" value="Chromosome"/>
</dbReference>
<accession>A0A7M2WQQ9</accession>
<evidence type="ECO:0000256" key="5">
    <source>
        <dbReference type="ARBA" id="ARBA00048791"/>
    </source>
</evidence>
<protein>
    <recommendedName>
        <fullName evidence="7">Deoxyribose-phosphate aldolase</fullName>
        <shortName evidence="7">DERA</shortName>
        <ecNumber evidence="7">4.1.2.4</ecNumber>
    </recommendedName>
    <alternativeName>
        <fullName evidence="7">2-deoxy-D-ribose 5-phosphate aldolase</fullName>
    </alternativeName>
    <alternativeName>
        <fullName evidence="7">Phosphodeoxyriboaldolase</fullName>
        <shortName evidence="7">Deoxyriboaldolase</shortName>
    </alternativeName>
</protein>
<comment type="pathway">
    <text evidence="7">Carbohydrate degradation; 2-deoxy-D-ribose 1-phosphate degradation; D-glyceraldehyde 3-phosphate and acetaldehyde from 2-deoxy-alpha-D-ribose 1-phosphate: step 2/2.</text>
</comment>
<dbReference type="InterPro" id="IPR013785">
    <property type="entry name" value="Aldolase_TIM"/>
</dbReference>
<feature type="active site" description="Schiff-base intermediate with acetaldehyde" evidence="7">
    <location>
        <position position="165"/>
    </location>
</feature>
<dbReference type="GO" id="GO:0016052">
    <property type="term" value="P:carbohydrate catabolic process"/>
    <property type="evidence" value="ECO:0007669"/>
    <property type="project" value="TreeGrafter"/>
</dbReference>
<dbReference type="RefSeq" id="WP_206290716.1">
    <property type="nucleotide sequence ID" value="NZ_CP063458.1"/>
</dbReference>
<organism evidence="8 9">
    <name type="scientific">Humisphaera borealis</name>
    <dbReference type="NCBI Taxonomy" id="2807512"/>
    <lineage>
        <taxon>Bacteria</taxon>
        <taxon>Pseudomonadati</taxon>
        <taxon>Planctomycetota</taxon>
        <taxon>Phycisphaerae</taxon>
        <taxon>Tepidisphaerales</taxon>
        <taxon>Tepidisphaeraceae</taxon>
        <taxon>Humisphaera</taxon>
    </lineage>
</organism>
<dbReference type="InterPro" id="IPR028581">
    <property type="entry name" value="DeoC_typeI"/>
</dbReference>
<keyword evidence="9" id="KW-1185">Reference proteome</keyword>
<name>A0A7M2WQQ9_9BACT</name>